<dbReference type="OrthoDB" id="9800604at2"/>
<dbReference type="RefSeq" id="WP_144331444.1">
    <property type="nucleotide sequence ID" value="NZ_VLPL01000001.1"/>
</dbReference>
<sequence length="169" mass="19210">MIHIRLAEKKDVPSIWEVAEKTWPVSYKHVISPGQIRYMLDLMYNPEKIEAAINDPSQAFWLAEENGKVLGFCGIEHNYPETGITRIHKLYILPETQGSGIGKTLVDHVAKEARKCGCTKLHLNVNKRNTAVGFYQKNGFLTDREEVLDIGNGYVMDDFVMVKELNGFL</sequence>
<dbReference type="CDD" id="cd04301">
    <property type="entry name" value="NAT_SF"/>
    <property type="match status" value="1"/>
</dbReference>
<dbReference type="PANTHER" id="PTHR43877">
    <property type="entry name" value="AMINOALKYLPHOSPHONATE N-ACETYLTRANSFERASE-RELATED-RELATED"/>
    <property type="match status" value="1"/>
</dbReference>
<comment type="caution">
    <text evidence="4">The sequence shown here is derived from an EMBL/GenBank/DDBJ whole genome shotgun (WGS) entry which is preliminary data.</text>
</comment>
<dbReference type="Gene3D" id="3.40.630.30">
    <property type="match status" value="1"/>
</dbReference>
<gene>
    <name evidence="4" type="ORF">FO442_01910</name>
</gene>
<dbReference type="GO" id="GO:0016747">
    <property type="term" value="F:acyltransferase activity, transferring groups other than amino-acyl groups"/>
    <property type="evidence" value="ECO:0007669"/>
    <property type="project" value="InterPro"/>
</dbReference>
<evidence type="ECO:0000313" key="4">
    <source>
        <dbReference type="EMBL" id="TSJ47909.1"/>
    </source>
</evidence>
<reference evidence="4 5" key="1">
    <citation type="submission" date="2019-07" db="EMBL/GenBank/DDBJ databases">
        <authorList>
            <person name="Huq M.A."/>
        </authorList>
    </citation>
    <scope>NUCLEOTIDE SEQUENCE [LARGE SCALE GENOMIC DNA]</scope>
    <source>
        <strain evidence="4 5">MAH-3</strain>
    </source>
</reference>
<evidence type="ECO:0000256" key="1">
    <source>
        <dbReference type="ARBA" id="ARBA00022679"/>
    </source>
</evidence>
<evidence type="ECO:0000259" key="3">
    <source>
        <dbReference type="PROSITE" id="PS51186"/>
    </source>
</evidence>
<dbReference type="InterPro" id="IPR050832">
    <property type="entry name" value="Bact_Acetyltransf"/>
</dbReference>
<dbReference type="SUPFAM" id="SSF55729">
    <property type="entry name" value="Acyl-CoA N-acyltransferases (Nat)"/>
    <property type="match status" value="1"/>
</dbReference>
<name>A0A556N7A7_9FLAO</name>
<dbReference type="PANTHER" id="PTHR43877:SF2">
    <property type="entry name" value="AMINOALKYLPHOSPHONATE N-ACETYLTRANSFERASE-RELATED"/>
    <property type="match status" value="1"/>
</dbReference>
<proteinExistence type="predicted"/>
<dbReference type="AlphaFoldDB" id="A0A556N7A7"/>
<evidence type="ECO:0000313" key="5">
    <source>
        <dbReference type="Proteomes" id="UP000316008"/>
    </source>
</evidence>
<keyword evidence="5" id="KW-1185">Reference proteome</keyword>
<organism evidence="4 5">
    <name type="scientific">Fluviicola chungangensis</name>
    <dbReference type="NCBI Taxonomy" id="2597671"/>
    <lineage>
        <taxon>Bacteria</taxon>
        <taxon>Pseudomonadati</taxon>
        <taxon>Bacteroidota</taxon>
        <taxon>Flavobacteriia</taxon>
        <taxon>Flavobacteriales</taxon>
        <taxon>Crocinitomicaceae</taxon>
        <taxon>Fluviicola</taxon>
    </lineage>
</organism>
<keyword evidence="1 4" id="KW-0808">Transferase</keyword>
<accession>A0A556N7A7</accession>
<dbReference type="PROSITE" id="PS51186">
    <property type="entry name" value="GNAT"/>
    <property type="match status" value="1"/>
</dbReference>
<keyword evidence="2" id="KW-0012">Acyltransferase</keyword>
<protein>
    <submittedName>
        <fullName evidence="4">GNAT family N-acetyltransferase</fullName>
    </submittedName>
</protein>
<dbReference type="InterPro" id="IPR016181">
    <property type="entry name" value="Acyl_CoA_acyltransferase"/>
</dbReference>
<dbReference type="Pfam" id="PF00583">
    <property type="entry name" value="Acetyltransf_1"/>
    <property type="match status" value="1"/>
</dbReference>
<evidence type="ECO:0000256" key="2">
    <source>
        <dbReference type="ARBA" id="ARBA00023315"/>
    </source>
</evidence>
<feature type="domain" description="N-acetyltransferase" evidence="3">
    <location>
        <begin position="2"/>
        <end position="166"/>
    </location>
</feature>
<dbReference type="Proteomes" id="UP000316008">
    <property type="component" value="Unassembled WGS sequence"/>
</dbReference>
<dbReference type="InterPro" id="IPR000182">
    <property type="entry name" value="GNAT_dom"/>
</dbReference>
<dbReference type="EMBL" id="VLPL01000001">
    <property type="protein sequence ID" value="TSJ47909.1"/>
    <property type="molecule type" value="Genomic_DNA"/>
</dbReference>